<dbReference type="NCBIfam" id="TIGR01746">
    <property type="entry name" value="Thioester-redct"/>
    <property type="match status" value="1"/>
</dbReference>
<dbReference type="PANTHER" id="PTHR45527">
    <property type="entry name" value="NONRIBOSOMAL PEPTIDE SYNTHETASE"/>
    <property type="match status" value="1"/>
</dbReference>
<dbReference type="Gene3D" id="3.40.50.720">
    <property type="entry name" value="NAD(P)-binding Rossmann-like Domain"/>
    <property type="match status" value="1"/>
</dbReference>
<dbReference type="InterPro" id="IPR036736">
    <property type="entry name" value="ACP-like_sf"/>
</dbReference>
<comment type="caution">
    <text evidence="6">The sequence shown here is derived from an EMBL/GenBank/DDBJ whole genome shotgun (WGS) entry which is preliminary data.</text>
</comment>
<dbReference type="Gene3D" id="1.10.1200.10">
    <property type="entry name" value="ACP-like"/>
    <property type="match status" value="1"/>
</dbReference>
<dbReference type="SUPFAM" id="SSF51735">
    <property type="entry name" value="NAD(P)-binding Rossmann-fold domains"/>
    <property type="match status" value="1"/>
</dbReference>
<dbReference type="Pfam" id="PF13193">
    <property type="entry name" value="AMP-binding_C"/>
    <property type="match status" value="1"/>
</dbReference>
<evidence type="ECO:0000313" key="6">
    <source>
        <dbReference type="EMBL" id="MFD0727553.1"/>
    </source>
</evidence>
<gene>
    <name evidence="6" type="ORF">ACFQ0E_18320</name>
</gene>
<dbReference type="InterPro" id="IPR023213">
    <property type="entry name" value="CAT-like_dom_sf"/>
</dbReference>
<dbReference type="Gene3D" id="3.30.300.30">
    <property type="match status" value="1"/>
</dbReference>
<keyword evidence="1" id="KW-0596">Phosphopantetheine</keyword>
<dbReference type="PROSITE" id="PS00455">
    <property type="entry name" value="AMP_BINDING"/>
    <property type="match status" value="1"/>
</dbReference>
<dbReference type="PROSITE" id="PS50075">
    <property type="entry name" value="CARRIER"/>
    <property type="match status" value="1"/>
</dbReference>
<dbReference type="InterPro" id="IPR036291">
    <property type="entry name" value="NAD(P)-bd_dom_sf"/>
</dbReference>
<dbReference type="SUPFAM" id="SSF56801">
    <property type="entry name" value="Acetyl-CoA synthetase-like"/>
    <property type="match status" value="1"/>
</dbReference>
<dbReference type="SMART" id="SM00823">
    <property type="entry name" value="PKS_PP"/>
    <property type="match status" value="1"/>
</dbReference>
<dbReference type="NCBIfam" id="TIGR01733">
    <property type="entry name" value="AA-adenyl-dom"/>
    <property type="match status" value="1"/>
</dbReference>
<dbReference type="Pfam" id="PF07993">
    <property type="entry name" value="NAD_binding_4"/>
    <property type="match status" value="1"/>
</dbReference>
<dbReference type="CDD" id="cd05235">
    <property type="entry name" value="SDR_e1"/>
    <property type="match status" value="1"/>
</dbReference>
<evidence type="ECO:0000256" key="4">
    <source>
        <dbReference type="SAM" id="MobiDB-lite"/>
    </source>
</evidence>
<dbReference type="InterPro" id="IPR025110">
    <property type="entry name" value="AMP-bd_C"/>
</dbReference>
<dbReference type="PANTHER" id="PTHR45527:SF1">
    <property type="entry name" value="FATTY ACID SYNTHASE"/>
    <property type="match status" value="1"/>
</dbReference>
<dbReference type="Pfam" id="PF00501">
    <property type="entry name" value="AMP-binding"/>
    <property type="match status" value="1"/>
</dbReference>
<dbReference type="InterPro" id="IPR001242">
    <property type="entry name" value="Condensation_dom"/>
</dbReference>
<feature type="domain" description="Carrier" evidence="5">
    <location>
        <begin position="1035"/>
        <end position="1110"/>
    </location>
</feature>
<dbReference type="Gene3D" id="3.30.559.30">
    <property type="entry name" value="Nonribosomal peptide synthetase, condensation domain"/>
    <property type="match status" value="1"/>
</dbReference>
<dbReference type="InterPro" id="IPR010080">
    <property type="entry name" value="Thioester_reductase-like_dom"/>
</dbReference>
<dbReference type="RefSeq" id="WP_386826333.1">
    <property type="nucleotide sequence ID" value="NZ_JBHTIF010000006.1"/>
</dbReference>
<reference evidence="7" key="1">
    <citation type="journal article" date="2019" name="Int. J. Syst. Evol. Microbiol.">
        <title>The Global Catalogue of Microorganisms (GCM) 10K type strain sequencing project: providing services to taxonomists for standard genome sequencing and annotation.</title>
        <authorList>
            <consortium name="The Broad Institute Genomics Platform"/>
            <consortium name="The Broad Institute Genome Sequencing Center for Infectious Disease"/>
            <person name="Wu L."/>
            <person name="Ma J."/>
        </authorList>
    </citation>
    <scope>NUCLEOTIDE SEQUENCE [LARGE SCALE GENOMIC DNA]</scope>
    <source>
        <strain evidence="7">CCUG 55585</strain>
    </source>
</reference>
<keyword evidence="7" id="KW-1185">Reference proteome</keyword>
<dbReference type="InterPro" id="IPR013120">
    <property type="entry name" value="FAR_NAD-bd"/>
</dbReference>
<dbReference type="SUPFAM" id="SSF52777">
    <property type="entry name" value="CoA-dependent acyltransferases"/>
    <property type="match status" value="2"/>
</dbReference>
<dbReference type="InterPro" id="IPR020806">
    <property type="entry name" value="PKS_PP-bd"/>
</dbReference>
<dbReference type="Proteomes" id="UP001597110">
    <property type="component" value="Unassembled WGS sequence"/>
</dbReference>
<proteinExistence type="predicted"/>
<dbReference type="Pfam" id="PF00550">
    <property type="entry name" value="PP-binding"/>
    <property type="match status" value="1"/>
</dbReference>
<dbReference type="Pfam" id="PF00668">
    <property type="entry name" value="Condensation"/>
    <property type="match status" value="1"/>
</dbReference>
<evidence type="ECO:0000256" key="2">
    <source>
        <dbReference type="ARBA" id="ARBA00022553"/>
    </source>
</evidence>
<evidence type="ECO:0000259" key="5">
    <source>
        <dbReference type="PROSITE" id="PS50075"/>
    </source>
</evidence>
<evidence type="ECO:0000256" key="3">
    <source>
        <dbReference type="ARBA" id="ARBA00022598"/>
    </source>
</evidence>
<dbReference type="Gene3D" id="3.40.50.12780">
    <property type="entry name" value="N-terminal domain of ligase-like"/>
    <property type="match status" value="1"/>
</dbReference>
<organism evidence="6 7">
    <name type="scientific">Lysobacter brunescens</name>
    <dbReference type="NCBI Taxonomy" id="262323"/>
    <lineage>
        <taxon>Bacteria</taxon>
        <taxon>Pseudomonadati</taxon>
        <taxon>Pseudomonadota</taxon>
        <taxon>Gammaproteobacteria</taxon>
        <taxon>Lysobacterales</taxon>
        <taxon>Lysobacteraceae</taxon>
        <taxon>Lysobacter</taxon>
    </lineage>
</organism>
<dbReference type="InterPro" id="IPR020845">
    <property type="entry name" value="AMP-binding_CS"/>
</dbReference>
<evidence type="ECO:0000256" key="1">
    <source>
        <dbReference type="ARBA" id="ARBA00022450"/>
    </source>
</evidence>
<dbReference type="CDD" id="cd19531">
    <property type="entry name" value="LCL_NRPS-like"/>
    <property type="match status" value="1"/>
</dbReference>
<dbReference type="InterPro" id="IPR042099">
    <property type="entry name" value="ANL_N_sf"/>
</dbReference>
<dbReference type="InterPro" id="IPR009081">
    <property type="entry name" value="PP-bd_ACP"/>
</dbReference>
<dbReference type="SUPFAM" id="SSF47336">
    <property type="entry name" value="ACP-like"/>
    <property type="match status" value="1"/>
</dbReference>
<protein>
    <submittedName>
        <fullName evidence="6">Amino acid adenylation domain-containing protein</fullName>
    </submittedName>
</protein>
<name>A0ABW2YKW8_9GAMM</name>
<dbReference type="EMBL" id="JBHTIF010000006">
    <property type="protein sequence ID" value="MFD0727553.1"/>
    <property type="molecule type" value="Genomic_DNA"/>
</dbReference>
<evidence type="ECO:0000313" key="7">
    <source>
        <dbReference type="Proteomes" id="UP001597110"/>
    </source>
</evidence>
<keyword evidence="2" id="KW-0597">Phosphoprotein</keyword>
<feature type="region of interest" description="Disordered" evidence="4">
    <location>
        <begin position="36"/>
        <end position="55"/>
    </location>
</feature>
<dbReference type="InterPro" id="IPR010071">
    <property type="entry name" value="AA_adenyl_dom"/>
</dbReference>
<dbReference type="InterPro" id="IPR000873">
    <property type="entry name" value="AMP-dep_synth/lig_dom"/>
</dbReference>
<sequence>MTSTTDTPAAGMSAALAERMAKLSPQQRELLVRSLARRSGGAPEPEAPWPRAVPGQALPLSSAQRQIWVFERLQPDSGAYLIYESRLLEGVLDVDALSRACERIVARHDALRMQFREEAGEPVQVVVDDCGFALAHLDLSHLPEDERERAMRDAVDRLAIEPIDLSRAPLLRMQLIRLAPDRHVLTATTHHIIADGLSLGVIWSELSSDYNALCAGDDGGVAVPLRYADYLLWQREPAARERLERQLAFWHEALRGTSGLLDLPTDRPRGAVFSARGGRHVFTLPDGLHARLGALARRENTTLFVLMLTAWQTLLSRYSGDHDIVVGSPVANRNSDGLQRMVGLFINTIALRGDLSGDPGFRDLLARNRDHVLRALENADAPLERVIEGVRIERAPGRTPLFQTMFVLQPKAAGSGESMTGLRSTGLLPATQSARFEMTLSLTEWSGGFEGLIDYGADLFEPETIARMARHYVTLMQGICDAPELPVSRLPLLEADERAAEIALGDGGPALAGDGETLHALFAAQTARTPDADALVVPTADGPKTWSYAQAAAQANGIAAWLHAQNIGREAVVAVLADRSAEAVLAVLGTLVAGAAYLPLDPGSPDERLAFLLADSGARALLVPPALSARAEALPQSLPVARVADLAPADAPPAVASTASDAAYLIYTSGSTGTPKGVVVEHAGAVNLVRGFLARHRFEGQRLLMIPPLIFDASVGDVFPALACGSALVLHPAPTELGSVELERFCRDFGVTAIDAPAALWRRWSEGWALASRSGPLLPSLQLMMIGGESVPIEQVRRFASITDGRVVLCNHYGPTEASVCATLLPTTHAAEVIAADLPIGRPLPGVRVYLLDAHGEPVPRGVAGELCIGGIGVARGYLGAPELSADRFVADPFAGGDARMYRTGDLARWTLHGDGAPVLQFIGRRDHQVKLRGVRIELGEIDNALASLPGVRAAATLLREDRPGDKRLVAYVVADAGIDAAALRAGLARRLPEAMLPSAWVLLASMPLNANGKIDRRALPAPTADMAAERVIRAPATATEDAVLAVWRDVLGRDDLSTDDDFFSCGGDSLSTLPLAFKLNAAFGIEVPLSSIFATPTIVGLAETIDRIRSGDAPDALDLDAKVVLTETIDAARVAPPRAPRDRPRSVLLTGATGFLGAYVLRDLIDFSDAEVVCLVRADTPEDGIRRIRRNLESYRLWRDGDERRLVPVLGDLGSSRLGLDEAGFAALADRVDAIVHNGGQVNFIAPYETLEAANVGGTREVLALATLGHLKPVQLVSTLGVYLTRRHVGVVVAENHAPPDGAGQYSGYNQSKWVGEQLALVARARGVPVAIHRPARITGDVQHGISNPGDYFNAWIRGCAQLGLAPHLPGDFFDMTPVDYVARTVVKVLLGAGDASGNYHYFNPRTLPATEAVAVMRERIGGIDEVPYAQWRRALLDAVAAGADNALKPFAGLFPEESGEPREPGADMPVFDCSATEAVAASFGAVCPPADRALFERYVRFLQSSGALPCNSTVTA</sequence>
<dbReference type="Gene3D" id="3.30.559.10">
    <property type="entry name" value="Chloramphenicol acetyltransferase-like domain"/>
    <property type="match status" value="1"/>
</dbReference>
<dbReference type="CDD" id="cd05930">
    <property type="entry name" value="A_NRPS"/>
    <property type="match status" value="1"/>
</dbReference>
<keyword evidence="3" id="KW-0436">Ligase</keyword>
<dbReference type="InterPro" id="IPR045851">
    <property type="entry name" value="AMP-bd_C_sf"/>
</dbReference>
<accession>A0ABW2YKW8</accession>